<feature type="region of interest" description="Disordered" evidence="1">
    <location>
        <begin position="1"/>
        <end position="25"/>
    </location>
</feature>
<dbReference type="SMART" id="SM00943">
    <property type="entry name" value="Prim-Pol"/>
    <property type="match status" value="1"/>
</dbReference>
<dbReference type="InterPro" id="IPR015330">
    <property type="entry name" value="DNA_primase/pol_bifunc_N"/>
</dbReference>
<dbReference type="SUPFAM" id="SSF56747">
    <property type="entry name" value="Prim-pol domain"/>
    <property type="match status" value="1"/>
</dbReference>
<organism evidence="3">
    <name type="scientific">Dulem virus 32</name>
    <dbReference type="NCBI Taxonomy" id="3145750"/>
    <lineage>
        <taxon>Viruses</taxon>
        <taxon>Duplodnaviria</taxon>
        <taxon>Heunggongvirae</taxon>
        <taxon>Uroviricota</taxon>
        <taxon>Caudoviricetes</taxon>
    </lineage>
</organism>
<dbReference type="CDD" id="cd04859">
    <property type="entry name" value="Prim_Pol"/>
    <property type="match status" value="1"/>
</dbReference>
<name>A0AAU8B1S4_9CAUD</name>
<evidence type="ECO:0000256" key="1">
    <source>
        <dbReference type="SAM" id="MobiDB-lite"/>
    </source>
</evidence>
<proteinExistence type="predicted"/>
<evidence type="ECO:0000313" key="3">
    <source>
        <dbReference type="EMBL" id="XCD05816.1"/>
    </source>
</evidence>
<protein>
    <submittedName>
        <fullName evidence="3">Polymerase/primase</fullName>
    </submittedName>
</protein>
<dbReference type="Pfam" id="PF09250">
    <property type="entry name" value="Prim-Pol"/>
    <property type="match status" value="1"/>
</dbReference>
<reference evidence="3" key="1">
    <citation type="submission" date="2024-03" db="EMBL/GenBank/DDBJ databases">
        <title>Diverse circular DNA viruses in blood, oral, and fecal samples of captive lemurs.</title>
        <authorList>
            <person name="Paietta E.N."/>
            <person name="Kraberger S."/>
            <person name="Lund M.C."/>
            <person name="Custer J.M."/>
            <person name="Vargas K.M."/>
            <person name="Ehmke E.E."/>
            <person name="Yoder A.D."/>
            <person name="Varsani A."/>
        </authorList>
    </citation>
    <scope>NUCLEOTIDE SEQUENCE</scope>
    <source>
        <strain evidence="3">Duke_24SF_91</strain>
    </source>
</reference>
<dbReference type="EMBL" id="PP511597">
    <property type="protein sequence ID" value="XCD05816.1"/>
    <property type="molecule type" value="Genomic_DNA"/>
</dbReference>
<sequence length="229" mass="25467">MPPQPRLGRRRIHPHPTATPHETAMRYHKSSDEELRQQLTHALKIGYQELVEIIRDECDRRDRYTPPPPAATASLHQAALWYAQNGLAVFPLKPGTKVPATPNGCHNATIDPDQINTWWRKDFTYNIGIATGLIVDVADLDGWEGVDTWACLEDPPPTLGVVVTPRHSGGGRHVYVPATGRGNRARMAPGMDWRGQGGYVVAPPSTLPEGRYWWLRPLRIDLLNAGAAQ</sequence>
<dbReference type="Gene3D" id="3.30.720.160">
    <property type="entry name" value="Bifunctional DNA primase/polymerase, N-terminal"/>
    <property type="match status" value="1"/>
</dbReference>
<feature type="domain" description="DNA primase/polymerase bifunctional N-terminal" evidence="2">
    <location>
        <begin position="79"/>
        <end position="223"/>
    </location>
</feature>
<accession>A0AAU8B1S4</accession>
<evidence type="ECO:0000259" key="2">
    <source>
        <dbReference type="SMART" id="SM00943"/>
    </source>
</evidence>